<keyword evidence="4" id="KW-1015">Disulfide bond</keyword>
<dbReference type="PROSITE" id="PS50026">
    <property type="entry name" value="EGF_3"/>
    <property type="match status" value="1"/>
</dbReference>
<dbReference type="Gene3D" id="2.10.25.10">
    <property type="entry name" value="Laminin"/>
    <property type="match status" value="1"/>
</dbReference>
<dbReference type="SUPFAM" id="SSF57196">
    <property type="entry name" value="EGF/Laminin"/>
    <property type="match status" value="1"/>
</dbReference>
<organism evidence="7 8">
    <name type="scientific">Oikopleura dioica</name>
    <name type="common">Tunicate</name>
    <dbReference type="NCBI Taxonomy" id="34765"/>
    <lineage>
        <taxon>Eukaryota</taxon>
        <taxon>Metazoa</taxon>
        <taxon>Chordata</taxon>
        <taxon>Tunicata</taxon>
        <taxon>Appendicularia</taxon>
        <taxon>Copelata</taxon>
        <taxon>Oikopleuridae</taxon>
        <taxon>Oikopleura</taxon>
    </lineage>
</organism>
<keyword evidence="3" id="KW-0677">Repeat</keyword>
<evidence type="ECO:0000256" key="4">
    <source>
        <dbReference type="ARBA" id="ARBA00023157"/>
    </source>
</evidence>
<dbReference type="SMART" id="SM00179">
    <property type="entry name" value="EGF_CA"/>
    <property type="match status" value="1"/>
</dbReference>
<dbReference type="Proteomes" id="UP001158576">
    <property type="component" value="Chromosome XSR"/>
</dbReference>
<protein>
    <submittedName>
        <fullName evidence="7">Oidioi.mRNA.OKI2018_I69.XSR.g15951.t1.cds</fullName>
    </submittedName>
</protein>
<dbReference type="Pfam" id="PF07645">
    <property type="entry name" value="EGF_CA"/>
    <property type="match status" value="2"/>
</dbReference>
<evidence type="ECO:0000256" key="5">
    <source>
        <dbReference type="PROSITE-ProRule" id="PRU00076"/>
    </source>
</evidence>
<dbReference type="InterPro" id="IPR001881">
    <property type="entry name" value="EGF-like_Ca-bd_dom"/>
</dbReference>
<dbReference type="PANTHER" id="PTHR24050:SF28">
    <property type="entry name" value="UROMODULIN-LIKE"/>
    <property type="match status" value="1"/>
</dbReference>
<evidence type="ECO:0000259" key="6">
    <source>
        <dbReference type="PROSITE" id="PS50026"/>
    </source>
</evidence>
<feature type="domain" description="EGF-like" evidence="6">
    <location>
        <begin position="39"/>
        <end position="79"/>
    </location>
</feature>
<evidence type="ECO:0000313" key="7">
    <source>
        <dbReference type="EMBL" id="CAG5098760.1"/>
    </source>
</evidence>
<keyword evidence="2" id="KW-0732">Signal</keyword>
<gene>
    <name evidence="7" type="ORF">OKIOD_LOCUS7509</name>
</gene>
<keyword evidence="8" id="KW-1185">Reference proteome</keyword>
<dbReference type="PROSITE" id="PS00010">
    <property type="entry name" value="ASX_HYDROXYL"/>
    <property type="match status" value="1"/>
</dbReference>
<dbReference type="PANTHER" id="PTHR24050">
    <property type="entry name" value="PA14 DOMAIN-CONTAINING PROTEIN"/>
    <property type="match status" value="1"/>
</dbReference>
<reference evidence="7 8" key="1">
    <citation type="submission" date="2021-04" db="EMBL/GenBank/DDBJ databases">
        <authorList>
            <person name="Bliznina A."/>
        </authorList>
    </citation>
    <scope>NUCLEOTIDE SEQUENCE [LARGE SCALE GENOMIC DNA]</scope>
</reference>
<name>A0ABN7SF16_OIKDI</name>
<dbReference type="InterPro" id="IPR018097">
    <property type="entry name" value="EGF_Ca-bd_CS"/>
</dbReference>
<dbReference type="EMBL" id="OU015569">
    <property type="protein sequence ID" value="CAG5098760.1"/>
    <property type="molecule type" value="Genomic_DNA"/>
</dbReference>
<dbReference type="InterPro" id="IPR000152">
    <property type="entry name" value="EGF-type_Asp/Asn_hydroxyl_site"/>
</dbReference>
<accession>A0ABN7SF16</accession>
<dbReference type="CDD" id="cd00054">
    <property type="entry name" value="EGF_CA"/>
    <property type="match status" value="1"/>
</dbReference>
<proteinExistence type="predicted"/>
<sequence length="294" mass="33853">MRGIETVPPKQVRKCCMPSKMHMYHDFCRKASTRRRCLDIDECTENIHACDESTQCKNERGTYRCKCPPGMIFYGYTCHDINECFAGTHSCTPSEQCANIIVTKEFKGVGYRCFSENESEKQFSEAQIASFEHAPEMLFFEIEDTFDDIEFFKVEEALSTSKASSFPKKLCIQYFGGSIEKILAEVGVDPSRWIIRSMVQDINRLIRHICGTKIQNQSLKRCIQEKGGGENVISTAESGITNTTEWAARMEELIHGRVGECNIIKWHVQWTHRLKRVESNLHKISMEYQKKNLS</sequence>
<evidence type="ECO:0000256" key="2">
    <source>
        <dbReference type="ARBA" id="ARBA00022729"/>
    </source>
</evidence>
<evidence type="ECO:0000256" key="1">
    <source>
        <dbReference type="ARBA" id="ARBA00022536"/>
    </source>
</evidence>
<evidence type="ECO:0000256" key="3">
    <source>
        <dbReference type="ARBA" id="ARBA00022737"/>
    </source>
</evidence>
<comment type="caution">
    <text evidence="5">Lacks conserved residue(s) required for the propagation of feature annotation.</text>
</comment>
<dbReference type="InterPro" id="IPR052235">
    <property type="entry name" value="Nephronectin_domain"/>
</dbReference>
<dbReference type="InterPro" id="IPR049883">
    <property type="entry name" value="NOTCH1_EGF-like"/>
</dbReference>
<keyword evidence="1 5" id="KW-0245">EGF-like domain</keyword>
<dbReference type="PROSITE" id="PS01187">
    <property type="entry name" value="EGF_CA"/>
    <property type="match status" value="1"/>
</dbReference>
<evidence type="ECO:0000313" key="8">
    <source>
        <dbReference type="Proteomes" id="UP001158576"/>
    </source>
</evidence>
<dbReference type="InterPro" id="IPR000742">
    <property type="entry name" value="EGF"/>
</dbReference>